<feature type="region of interest" description="Disordered" evidence="1">
    <location>
        <begin position="154"/>
        <end position="175"/>
    </location>
</feature>
<name>A0ABN3MNM0_9ACTN</name>
<evidence type="ECO:0000313" key="2">
    <source>
        <dbReference type="EMBL" id="GAA2505022.1"/>
    </source>
</evidence>
<accession>A0ABN3MNM0</accession>
<organism evidence="2 3">
    <name type="scientific">Streptomyces gobitricini</name>
    <dbReference type="NCBI Taxonomy" id="68211"/>
    <lineage>
        <taxon>Bacteria</taxon>
        <taxon>Bacillati</taxon>
        <taxon>Actinomycetota</taxon>
        <taxon>Actinomycetes</taxon>
        <taxon>Kitasatosporales</taxon>
        <taxon>Streptomycetaceae</taxon>
        <taxon>Streptomyces</taxon>
    </lineage>
</organism>
<keyword evidence="3" id="KW-1185">Reference proteome</keyword>
<sequence>MTRSTVTRPLAALWVFIIAVCAQVPRMARVADCGFVDCLKPGLWSCPEGDPRAGGSTTWIPDELRERAVREVCAADRSVGHVVLNLVIHKEAFGQWVRKAKPTAGTTGRPPPNARIGAAPQGNGQLKRGLPQSRLRSAGVVEGRAREGFARLPGEAGEPCLIRRPTAGRRARLQQ</sequence>
<proteinExistence type="predicted"/>
<dbReference type="Proteomes" id="UP001499942">
    <property type="component" value="Unassembled WGS sequence"/>
</dbReference>
<reference evidence="2 3" key="1">
    <citation type="journal article" date="2019" name="Int. J. Syst. Evol. Microbiol.">
        <title>The Global Catalogue of Microorganisms (GCM) 10K type strain sequencing project: providing services to taxonomists for standard genome sequencing and annotation.</title>
        <authorList>
            <consortium name="The Broad Institute Genomics Platform"/>
            <consortium name="The Broad Institute Genome Sequencing Center for Infectious Disease"/>
            <person name="Wu L."/>
            <person name="Ma J."/>
        </authorList>
    </citation>
    <scope>NUCLEOTIDE SEQUENCE [LARGE SCALE GENOMIC DNA]</scope>
    <source>
        <strain evidence="2 3">JCM 5062</strain>
    </source>
</reference>
<feature type="compositionally biased region" description="Basic residues" evidence="1">
    <location>
        <begin position="166"/>
        <end position="175"/>
    </location>
</feature>
<evidence type="ECO:0000256" key="1">
    <source>
        <dbReference type="SAM" id="MobiDB-lite"/>
    </source>
</evidence>
<protein>
    <submittedName>
        <fullName evidence="2">Uncharacterized protein</fullName>
    </submittedName>
</protein>
<dbReference type="EMBL" id="BAAASR010000022">
    <property type="protein sequence ID" value="GAA2505022.1"/>
    <property type="molecule type" value="Genomic_DNA"/>
</dbReference>
<gene>
    <name evidence="2" type="ORF">GCM10010393_42110</name>
</gene>
<feature type="region of interest" description="Disordered" evidence="1">
    <location>
        <begin position="102"/>
        <end position="132"/>
    </location>
</feature>
<evidence type="ECO:0000313" key="3">
    <source>
        <dbReference type="Proteomes" id="UP001499942"/>
    </source>
</evidence>
<comment type="caution">
    <text evidence="2">The sequence shown here is derived from an EMBL/GenBank/DDBJ whole genome shotgun (WGS) entry which is preliminary data.</text>
</comment>